<keyword evidence="1" id="KW-1133">Transmembrane helix</keyword>
<comment type="caution">
    <text evidence="2">The sequence shown here is derived from an EMBL/GenBank/DDBJ whole genome shotgun (WGS) entry which is preliminary data.</text>
</comment>
<keyword evidence="1" id="KW-0812">Transmembrane</keyword>
<proteinExistence type="predicted"/>
<reference evidence="2" key="2">
    <citation type="submission" date="2021-04" db="EMBL/GenBank/DDBJ databases">
        <authorList>
            <person name="Gilroy R."/>
        </authorList>
    </citation>
    <scope>NUCLEOTIDE SEQUENCE</scope>
    <source>
        <strain evidence="2">Gambia15-2214</strain>
    </source>
</reference>
<reference evidence="2" key="1">
    <citation type="journal article" date="2021" name="PeerJ">
        <title>Extensive microbial diversity within the chicken gut microbiome revealed by metagenomics and culture.</title>
        <authorList>
            <person name="Gilroy R."/>
            <person name="Ravi A."/>
            <person name="Getino M."/>
            <person name="Pursley I."/>
            <person name="Horton D.L."/>
            <person name="Alikhan N.F."/>
            <person name="Baker D."/>
            <person name="Gharbi K."/>
            <person name="Hall N."/>
            <person name="Watson M."/>
            <person name="Adriaenssens E.M."/>
            <person name="Foster-Nyarko E."/>
            <person name="Jarju S."/>
            <person name="Secka A."/>
            <person name="Antonio M."/>
            <person name="Oren A."/>
            <person name="Chaudhuri R.R."/>
            <person name="La Ragione R."/>
            <person name="Hildebrand F."/>
            <person name="Pallen M.J."/>
        </authorList>
    </citation>
    <scope>NUCLEOTIDE SEQUENCE</scope>
    <source>
        <strain evidence="2">Gambia15-2214</strain>
    </source>
</reference>
<organism evidence="2 3">
    <name type="scientific">Candidatus Treponema excrementipullorum</name>
    <dbReference type="NCBI Taxonomy" id="2838768"/>
    <lineage>
        <taxon>Bacteria</taxon>
        <taxon>Pseudomonadati</taxon>
        <taxon>Spirochaetota</taxon>
        <taxon>Spirochaetia</taxon>
        <taxon>Spirochaetales</taxon>
        <taxon>Treponemataceae</taxon>
        <taxon>Treponema</taxon>
    </lineage>
</organism>
<accession>A0A9E2NYP0</accession>
<dbReference type="EMBL" id="JAHLFV010000059">
    <property type="protein sequence ID" value="MBU3849425.1"/>
    <property type="molecule type" value="Genomic_DNA"/>
</dbReference>
<sequence>MKKSTKIILTVGISLLIIGFLMSLVAFLMGITPFYIWKSVRDRNTVVYPSGENNFIWSSTEQNIRNLHIELGQTELHIIPGDSFVFTADRKIDSIAVTGDTLHIKHTEKDSETFGLFKSYLFEKEIPPLKATLTVPYNVFFENITLEIGMGEFESKMPLKCKRSTINVGLGSCSLEDFSVTDYFETECDMGSLTIQGTIDGTSKIQCGMGSLFIQGNLKGNSKIQCGMGTVELITQGNPDDYNYKTKVGMGSVQIGDKTFEGLSNKERFSSAAKNYFDIDCGMGAITISFVDTFQEHTL</sequence>
<keyword evidence="1" id="KW-0472">Membrane</keyword>
<protein>
    <submittedName>
        <fullName evidence="2">DUF4097 domain-containing protein</fullName>
    </submittedName>
</protein>
<evidence type="ECO:0000313" key="2">
    <source>
        <dbReference type="EMBL" id="MBU3849425.1"/>
    </source>
</evidence>
<gene>
    <name evidence="2" type="ORF">IAA16_02545</name>
</gene>
<dbReference type="AlphaFoldDB" id="A0A9E2NYP0"/>
<feature type="transmembrane region" description="Helical" evidence="1">
    <location>
        <begin position="7"/>
        <end position="37"/>
    </location>
</feature>
<evidence type="ECO:0000256" key="1">
    <source>
        <dbReference type="SAM" id="Phobius"/>
    </source>
</evidence>
<dbReference type="Proteomes" id="UP000823914">
    <property type="component" value="Unassembled WGS sequence"/>
</dbReference>
<name>A0A9E2NYP0_9SPIR</name>
<evidence type="ECO:0000313" key="3">
    <source>
        <dbReference type="Proteomes" id="UP000823914"/>
    </source>
</evidence>